<comment type="similarity">
    <text evidence="1">Belongs to the phD/YefM antitoxin family.</text>
</comment>
<dbReference type="SUPFAM" id="SSF143120">
    <property type="entry name" value="YefM-like"/>
    <property type="match status" value="1"/>
</dbReference>
<gene>
    <name evidence="2" type="ORF">JJE72_03580</name>
</gene>
<name>A0ABS1JYV9_9MICC</name>
<accession>A0ABS1JYV9</accession>
<dbReference type="InterPro" id="IPR036165">
    <property type="entry name" value="YefM-like_sf"/>
</dbReference>
<sequence>MSAVTSERTVQSSELSRNSGEVFRAAEQGPITVTRRDGEPLILMRSEEFRRDHEGLEVASIIVAAALSPDSVPLHQRLAQSFGWINFLPEKERTACAAELVMVARACAAVAHYERLLVTAAGWRSTAEAFAEGYTPDHELTWLDEPEPLPDPRTA</sequence>
<reference evidence="2 3" key="1">
    <citation type="submission" date="2021-01" db="EMBL/GenBank/DDBJ databases">
        <title>Genome public.</title>
        <authorList>
            <person name="Liu C."/>
            <person name="Sun Q."/>
        </authorList>
    </citation>
    <scope>NUCLEOTIDE SEQUENCE [LARGE SCALE GENOMIC DNA]</scope>
    <source>
        <strain evidence="2 3">JC656</strain>
    </source>
</reference>
<proteinExistence type="inferred from homology"/>
<dbReference type="Proteomes" id="UP000639051">
    <property type="component" value="Unassembled WGS sequence"/>
</dbReference>
<evidence type="ECO:0000256" key="1">
    <source>
        <dbReference type="ARBA" id="ARBA00009981"/>
    </source>
</evidence>
<comment type="caution">
    <text evidence="2">The sequence shown here is derived from an EMBL/GenBank/DDBJ whole genome shotgun (WGS) entry which is preliminary data.</text>
</comment>
<keyword evidence="3" id="KW-1185">Reference proteome</keyword>
<dbReference type="Gene3D" id="3.40.1620.10">
    <property type="entry name" value="YefM-like domain"/>
    <property type="match status" value="1"/>
</dbReference>
<dbReference type="RefSeq" id="WP_189693572.1">
    <property type="nucleotide sequence ID" value="NZ_BNCM01000005.1"/>
</dbReference>
<evidence type="ECO:0000313" key="2">
    <source>
        <dbReference type="EMBL" id="MBL0704586.1"/>
    </source>
</evidence>
<protein>
    <submittedName>
        <fullName evidence="2">Type II toxin-antitoxin system Phd/YefM family antitoxin</fullName>
    </submittedName>
</protein>
<dbReference type="EMBL" id="JAERRC010000010">
    <property type="protein sequence ID" value="MBL0704586.1"/>
    <property type="molecule type" value="Genomic_DNA"/>
</dbReference>
<evidence type="ECO:0000313" key="3">
    <source>
        <dbReference type="Proteomes" id="UP000639051"/>
    </source>
</evidence>
<organism evidence="2 3">
    <name type="scientific">Sinomonas cellulolyticus</name>
    <dbReference type="NCBI Taxonomy" id="2801916"/>
    <lineage>
        <taxon>Bacteria</taxon>
        <taxon>Bacillati</taxon>
        <taxon>Actinomycetota</taxon>
        <taxon>Actinomycetes</taxon>
        <taxon>Micrococcales</taxon>
        <taxon>Micrococcaceae</taxon>
        <taxon>Sinomonas</taxon>
    </lineage>
</organism>